<protein>
    <submittedName>
        <fullName evidence="1">Uncharacterized protein</fullName>
    </submittedName>
</protein>
<name>A0A9J5WW90_SOLCO</name>
<reference evidence="1 2" key="1">
    <citation type="submission" date="2020-09" db="EMBL/GenBank/DDBJ databases">
        <title>De no assembly of potato wild relative species, Solanum commersonii.</title>
        <authorList>
            <person name="Cho K."/>
        </authorList>
    </citation>
    <scope>NUCLEOTIDE SEQUENCE [LARGE SCALE GENOMIC DNA]</scope>
    <source>
        <strain evidence="1">LZ3.2</strain>
        <tissue evidence="1">Leaf</tissue>
    </source>
</reference>
<dbReference type="Proteomes" id="UP000824120">
    <property type="component" value="Chromosome 10"/>
</dbReference>
<accession>A0A9J5WW90</accession>
<organism evidence="1 2">
    <name type="scientific">Solanum commersonii</name>
    <name type="common">Commerson's wild potato</name>
    <name type="synonym">Commerson's nightshade</name>
    <dbReference type="NCBI Taxonomy" id="4109"/>
    <lineage>
        <taxon>Eukaryota</taxon>
        <taxon>Viridiplantae</taxon>
        <taxon>Streptophyta</taxon>
        <taxon>Embryophyta</taxon>
        <taxon>Tracheophyta</taxon>
        <taxon>Spermatophyta</taxon>
        <taxon>Magnoliopsida</taxon>
        <taxon>eudicotyledons</taxon>
        <taxon>Gunneridae</taxon>
        <taxon>Pentapetalae</taxon>
        <taxon>asterids</taxon>
        <taxon>lamiids</taxon>
        <taxon>Solanales</taxon>
        <taxon>Solanaceae</taxon>
        <taxon>Solanoideae</taxon>
        <taxon>Solaneae</taxon>
        <taxon>Solanum</taxon>
    </lineage>
</organism>
<dbReference type="EMBL" id="JACXVP010000010">
    <property type="protein sequence ID" value="KAG5579615.1"/>
    <property type="molecule type" value="Genomic_DNA"/>
</dbReference>
<comment type="caution">
    <text evidence="1">The sequence shown here is derived from an EMBL/GenBank/DDBJ whole genome shotgun (WGS) entry which is preliminary data.</text>
</comment>
<proteinExistence type="predicted"/>
<evidence type="ECO:0000313" key="2">
    <source>
        <dbReference type="Proteomes" id="UP000824120"/>
    </source>
</evidence>
<gene>
    <name evidence="1" type="ORF">H5410_050242</name>
</gene>
<dbReference type="AlphaFoldDB" id="A0A9J5WW90"/>
<keyword evidence="2" id="KW-1185">Reference proteome</keyword>
<evidence type="ECO:0000313" key="1">
    <source>
        <dbReference type="EMBL" id="KAG5579615.1"/>
    </source>
</evidence>
<sequence>MEEGTCSCDVWKINLLYLAGKELKANSYTYRFHHHTNIQHYYSSSKMRRISTWRKTADLGFLRSSHGCYSHWTASFRGCPALPITPNHHIRHPFQFQYYKT</sequence>